<sequence>MDFDSAADEIYAVDRSEFVTARDEAVRRARDEGDRELAERLRALRKPTVAAWLVNRLAREHPEDVAELRRLGDRLRAAQAELAGDRLRTLARERGALLRELGGRVRELAGTGVGEAAAREAHDTLDAAVTDAGVADQVRAGRLSTGLTADLSAMWLSADPGTTAPFGASSPPPAARAPKPAGGEESPSARARAEKERAAERRREAEHRKAVERSRSALDSAEIERAEADELLAEAHRRREDAAEALTQARLRVEEAERAATDAGRGVTEARRRADRAELAEDVARRKLDGLG</sequence>
<keyword evidence="3" id="KW-1185">Reference proteome</keyword>
<evidence type="ECO:0000313" key="2">
    <source>
        <dbReference type="EMBL" id="OZM71652.1"/>
    </source>
</evidence>
<feature type="region of interest" description="Disordered" evidence="1">
    <location>
        <begin position="162"/>
        <end position="224"/>
    </location>
</feature>
<dbReference type="EMBL" id="NKYE01000012">
    <property type="protein sequence ID" value="OZM71652.1"/>
    <property type="molecule type" value="Genomic_DNA"/>
</dbReference>
<organism evidence="2 3">
    <name type="scientific">Amycolatopsis antarctica</name>
    <dbReference type="NCBI Taxonomy" id="1854586"/>
    <lineage>
        <taxon>Bacteria</taxon>
        <taxon>Bacillati</taxon>
        <taxon>Actinomycetota</taxon>
        <taxon>Actinomycetes</taxon>
        <taxon>Pseudonocardiales</taxon>
        <taxon>Pseudonocardiaceae</taxon>
        <taxon>Amycolatopsis</taxon>
    </lineage>
</organism>
<accession>A0A263CZQ5</accession>
<evidence type="ECO:0000256" key="1">
    <source>
        <dbReference type="SAM" id="MobiDB-lite"/>
    </source>
</evidence>
<reference evidence="2 3" key="1">
    <citation type="submission" date="2017-07" db="EMBL/GenBank/DDBJ databases">
        <title>Amycolatopsis antarcticus sp. nov., isolated from the surface of an Antarcticus brown macroalga.</title>
        <authorList>
            <person name="Wang J."/>
            <person name="Leiva S."/>
            <person name="Huang J."/>
            <person name="Huang Y."/>
        </authorList>
    </citation>
    <scope>NUCLEOTIDE SEQUENCE [LARGE SCALE GENOMIC DNA]</scope>
    <source>
        <strain evidence="2 3">AU-G6</strain>
    </source>
</reference>
<evidence type="ECO:0000313" key="3">
    <source>
        <dbReference type="Proteomes" id="UP000242444"/>
    </source>
</evidence>
<proteinExistence type="predicted"/>
<protein>
    <submittedName>
        <fullName evidence="2">Uncharacterized protein</fullName>
    </submittedName>
</protein>
<dbReference type="InParanoid" id="A0A263CZQ5"/>
<dbReference type="OrthoDB" id="3541690at2"/>
<feature type="compositionally biased region" description="Basic and acidic residues" evidence="1">
    <location>
        <begin position="268"/>
        <end position="279"/>
    </location>
</feature>
<feature type="compositionally biased region" description="Basic and acidic residues" evidence="1">
    <location>
        <begin position="191"/>
        <end position="224"/>
    </location>
</feature>
<name>A0A263CZQ5_9PSEU</name>
<gene>
    <name evidence="2" type="ORF">CFN78_19225</name>
</gene>
<dbReference type="AlphaFoldDB" id="A0A263CZQ5"/>
<comment type="caution">
    <text evidence="2">The sequence shown here is derived from an EMBL/GenBank/DDBJ whole genome shotgun (WGS) entry which is preliminary data.</text>
</comment>
<feature type="region of interest" description="Disordered" evidence="1">
    <location>
        <begin position="256"/>
        <end position="279"/>
    </location>
</feature>
<feature type="compositionally biased region" description="Low complexity" evidence="1">
    <location>
        <begin position="176"/>
        <end position="190"/>
    </location>
</feature>
<dbReference type="RefSeq" id="WP_094864234.1">
    <property type="nucleotide sequence ID" value="NZ_NKYE01000012.1"/>
</dbReference>
<dbReference type="Proteomes" id="UP000242444">
    <property type="component" value="Unassembled WGS sequence"/>
</dbReference>